<proteinExistence type="inferred from homology"/>
<keyword evidence="5 6" id="KW-0472">Membrane</keyword>
<organism evidence="7 8">
    <name type="scientific">Oleidesulfovibrio alaskensis (strain ATCC BAA-1058 / DSM 17464 / G20)</name>
    <name type="common">Desulfovibrio alaskensis</name>
    <dbReference type="NCBI Taxonomy" id="207559"/>
    <lineage>
        <taxon>Bacteria</taxon>
        <taxon>Pseudomonadati</taxon>
        <taxon>Thermodesulfobacteriota</taxon>
        <taxon>Desulfovibrionia</taxon>
        <taxon>Desulfovibrionales</taxon>
        <taxon>Desulfovibrionaceae</taxon>
        <taxon>Oleidesulfovibrio</taxon>
    </lineage>
</organism>
<evidence type="ECO:0000256" key="6">
    <source>
        <dbReference type="RuleBase" id="RU363058"/>
    </source>
</evidence>
<feature type="transmembrane region" description="Helical" evidence="6">
    <location>
        <begin position="6"/>
        <end position="24"/>
    </location>
</feature>
<evidence type="ECO:0000256" key="4">
    <source>
        <dbReference type="ARBA" id="ARBA00022989"/>
    </source>
</evidence>
<dbReference type="Proteomes" id="UP000002710">
    <property type="component" value="Chromosome"/>
</dbReference>
<evidence type="ECO:0000256" key="1">
    <source>
        <dbReference type="ARBA" id="ARBA00004141"/>
    </source>
</evidence>
<comment type="subcellular location">
    <subcellularLocation>
        <location evidence="1 6">Membrane</location>
        <topology evidence="1 6">Multi-pass membrane protein</topology>
    </subcellularLocation>
</comment>
<feature type="transmembrane region" description="Helical" evidence="6">
    <location>
        <begin position="294"/>
        <end position="314"/>
    </location>
</feature>
<dbReference type="AlphaFoldDB" id="Q30US3"/>
<dbReference type="InterPro" id="IPR001204">
    <property type="entry name" value="Phos_transporter"/>
</dbReference>
<dbReference type="eggNOG" id="COG0306">
    <property type="taxonomic scope" value="Bacteria"/>
</dbReference>
<evidence type="ECO:0000313" key="8">
    <source>
        <dbReference type="Proteomes" id="UP000002710"/>
    </source>
</evidence>
<dbReference type="PANTHER" id="PTHR11101">
    <property type="entry name" value="PHOSPHATE TRANSPORTER"/>
    <property type="match status" value="1"/>
</dbReference>
<comment type="similarity">
    <text evidence="6">Belongs to the inorganic phosphate transporter (PiT) (TC 2.A.20) family.</text>
</comment>
<reference evidence="7 8" key="1">
    <citation type="journal article" date="2011" name="J. Bacteriol.">
        <title>Complete genome sequence and updated annotation of Desulfovibrio alaskensis G20.</title>
        <authorList>
            <person name="Hauser L.J."/>
            <person name="Land M.L."/>
            <person name="Brown S.D."/>
            <person name="Larimer F."/>
            <person name="Keller K.L."/>
            <person name="Rapp-Giles B.J."/>
            <person name="Price M.N."/>
            <person name="Lin M."/>
            <person name="Bruce D.C."/>
            <person name="Detter J.C."/>
            <person name="Tapia R."/>
            <person name="Han C.S."/>
            <person name="Goodwin L.A."/>
            <person name="Cheng J.F."/>
            <person name="Pitluck S."/>
            <person name="Copeland A."/>
            <person name="Lucas S."/>
            <person name="Nolan M."/>
            <person name="Lapidus A.L."/>
            <person name="Palumbo A.V."/>
            <person name="Wall J.D."/>
        </authorList>
    </citation>
    <scope>NUCLEOTIDE SEQUENCE [LARGE SCALE GENOMIC DNA]</scope>
    <source>
        <strain evidence="8">ATCC BAA 1058 / DSM 17464 / G20</strain>
    </source>
</reference>
<dbReference type="HOGENOM" id="CLU_015355_3_3_7"/>
<keyword evidence="3 6" id="KW-0812">Transmembrane</keyword>
<dbReference type="GO" id="GO:0005315">
    <property type="term" value="F:phosphate transmembrane transporter activity"/>
    <property type="evidence" value="ECO:0007669"/>
    <property type="project" value="InterPro"/>
</dbReference>
<keyword evidence="4 6" id="KW-1133">Transmembrane helix</keyword>
<dbReference type="EMBL" id="CP000112">
    <property type="protein sequence ID" value="ABB40573.1"/>
    <property type="molecule type" value="Genomic_DNA"/>
</dbReference>
<name>Q30US3_OLEA2</name>
<feature type="transmembrane region" description="Helical" evidence="6">
    <location>
        <begin position="209"/>
        <end position="231"/>
    </location>
</feature>
<dbReference type="KEGG" id="dde:Dde_3781"/>
<keyword evidence="8" id="KW-1185">Reference proteome</keyword>
<keyword evidence="2 6" id="KW-0813">Transport</keyword>
<accession>Q30US3</accession>
<dbReference type="STRING" id="207559.Dde_3781"/>
<dbReference type="RefSeq" id="WP_011369421.1">
    <property type="nucleotide sequence ID" value="NC_007519.1"/>
</dbReference>
<sequence length="411" mass="43622">MDIYTVFLVLAVGAGFMMAFNLGANDVANSMASSVGSKAITVKQAVMIAGVLNFVGAVFLGAHVTKTISKGIINADMITDPRVMMVGMFAALLSAALWVLVATLTSLPVSSTHSIVGSILGFGIVAGGPEVVNWGSMGFVVLSWIISPLFGAGIAFFVFSHIRRFILYRTKIIEKARFWAPFWIALTADLVVLSFFYKTPVGKSLNLHWSVALGLTAVLTVAVWTGFRVLFTRTLPKDADGPEAVEDMFRRLQVGTACYVAVSQGANDVANAIGPVAAIYLIARERTLLASAEVPLWLLVIGGLGIALGIAVLGHKVMATVGEKITKLTNTRGFSVEFGAATTVLMASNLGMPVSSTHAAVGSIVGVGLARGFGAVDFRVLYKIVLYWVLTVPIAAITSIVIFQLLRWSFL</sequence>
<evidence type="ECO:0000313" key="7">
    <source>
        <dbReference type="EMBL" id="ABB40573.1"/>
    </source>
</evidence>
<evidence type="ECO:0000256" key="3">
    <source>
        <dbReference type="ARBA" id="ARBA00022692"/>
    </source>
</evidence>
<feature type="transmembrane region" description="Helical" evidence="6">
    <location>
        <begin position="84"/>
        <end position="107"/>
    </location>
</feature>
<evidence type="ECO:0000256" key="5">
    <source>
        <dbReference type="ARBA" id="ARBA00023136"/>
    </source>
</evidence>
<feature type="transmembrane region" description="Helical" evidence="6">
    <location>
        <begin position="178"/>
        <end position="197"/>
    </location>
</feature>
<dbReference type="PANTHER" id="PTHR11101:SF80">
    <property type="entry name" value="PHOSPHATE TRANSPORTER"/>
    <property type="match status" value="1"/>
</dbReference>
<feature type="transmembrane region" description="Helical" evidence="6">
    <location>
        <begin position="45"/>
        <end position="64"/>
    </location>
</feature>
<feature type="transmembrane region" description="Helical" evidence="6">
    <location>
        <begin position="138"/>
        <end position="158"/>
    </location>
</feature>
<gene>
    <name evidence="7" type="ordered locus">Dde_3781</name>
</gene>
<keyword evidence="6" id="KW-0592">Phosphate transport</keyword>
<protein>
    <recommendedName>
        <fullName evidence="6">Phosphate transporter</fullName>
    </recommendedName>
</protein>
<dbReference type="GO" id="GO:0035435">
    <property type="term" value="P:phosphate ion transmembrane transport"/>
    <property type="evidence" value="ECO:0007669"/>
    <property type="project" value="TreeGrafter"/>
</dbReference>
<feature type="transmembrane region" description="Helical" evidence="6">
    <location>
        <begin position="355"/>
        <end position="373"/>
    </location>
</feature>
<dbReference type="GO" id="GO:0016020">
    <property type="term" value="C:membrane"/>
    <property type="evidence" value="ECO:0007669"/>
    <property type="project" value="UniProtKB-SubCell"/>
</dbReference>
<feature type="transmembrane region" description="Helical" evidence="6">
    <location>
        <begin position="385"/>
        <end position="406"/>
    </location>
</feature>
<evidence type="ECO:0000256" key="2">
    <source>
        <dbReference type="ARBA" id="ARBA00022448"/>
    </source>
</evidence>
<dbReference type="Pfam" id="PF01384">
    <property type="entry name" value="PHO4"/>
    <property type="match status" value="1"/>
</dbReference>